<reference evidence="14" key="2">
    <citation type="submission" date="2015-01" db="EMBL/GenBank/DDBJ databases">
        <title>Evolutionary Origins and Diversification of the Mycorrhizal Mutualists.</title>
        <authorList>
            <consortium name="DOE Joint Genome Institute"/>
            <consortium name="Mycorrhizal Genomics Consortium"/>
            <person name="Kohler A."/>
            <person name="Kuo A."/>
            <person name="Nagy L.G."/>
            <person name="Floudas D."/>
            <person name="Copeland A."/>
            <person name="Barry K.W."/>
            <person name="Cichocki N."/>
            <person name="Veneault-Fourrey C."/>
            <person name="LaButti K."/>
            <person name="Lindquist E.A."/>
            <person name="Lipzen A."/>
            <person name="Lundell T."/>
            <person name="Morin E."/>
            <person name="Murat C."/>
            <person name="Riley R."/>
            <person name="Ohm R."/>
            <person name="Sun H."/>
            <person name="Tunlid A."/>
            <person name="Henrissat B."/>
            <person name="Grigoriev I.V."/>
            <person name="Hibbett D.S."/>
            <person name="Martin F."/>
        </authorList>
    </citation>
    <scope>NUCLEOTIDE SEQUENCE [LARGE SCALE GENOMIC DNA]</scope>
    <source>
        <strain evidence="14">Zn</strain>
    </source>
</reference>
<feature type="transmembrane region" description="Helical" evidence="10">
    <location>
        <begin position="395"/>
        <end position="418"/>
    </location>
</feature>
<name>A0A0C3H8Q5_OIDMZ</name>
<organism evidence="13 14">
    <name type="scientific">Oidiodendron maius (strain Zn)</name>
    <dbReference type="NCBI Taxonomy" id="913774"/>
    <lineage>
        <taxon>Eukaryota</taxon>
        <taxon>Fungi</taxon>
        <taxon>Dikarya</taxon>
        <taxon>Ascomycota</taxon>
        <taxon>Pezizomycotina</taxon>
        <taxon>Leotiomycetes</taxon>
        <taxon>Leotiomycetes incertae sedis</taxon>
        <taxon>Myxotrichaceae</taxon>
        <taxon>Oidiodendron</taxon>
    </lineage>
</organism>
<evidence type="ECO:0000259" key="11">
    <source>
        <dbReference type="Pfam" id="PF02705"/>
    </source>
</evidence>
<evidence type="ECO:0000256" key="9">
    <source>
        <dbReference type="SAM" id="MobiDB-lite"/>
    </source>
</evidence>
<dbReference type="InterPro" id="IPR003855">
    <property type="entry name" value="K+_transporter"/>
</dbReference>
<evidence type="ECO:0000256" key="10">
    <source>
        <dbReference type="SAM" id="Phobius"/>
    </source>
</evidence>
<keyword evidence="14" id="KW-1185">Reference proteome</keyword>
<dbReference type="GO" id="GO:0015079">
    <property type="term" value="F:potassium ion transmembrane transporter activity"/>
    <property type="evidence" value="ECO:0007669"/>
    <property type="project" value="InterPro"/>
</dbReference>
<dbReference type="STRING" id="913774.A0A0C3H8Q5"/>
<dbReference type="HOGENOM" id="CLU_008142_4_0_1"/>
<evidence type="ECO:0000313" key="13">
    <source>
        <dbReference type="EMBL" id="KIM98761.1"/>
    </source>
</evidence>
<evidence type="ECO:0008006" key="15">
    <source>
        <dbReference type="Google" id="ProtNLM"/>
    </source>
</evidence>
<feature type="transmembrane region" description="Helical" evidence="10">
    <location>
        <begin position="472"/>
        <end position="497"/>
    </location>
</feature>
<keyword evidence="2" id="KW-0813">Transport</keyword>
<feature type="region of interest" description="Disordered" evidence="9">
    <location>
        <begin position="1"/>
        <end position="24"/>
    </location>
</feature>
<dbReference type="InParanoid" id="A0A0C3H8Q5"/>
<keyword evidence="7" id="KW-0406">Ion transport</keyword>
<feature type="domain" description="K+ potassium transporter integral membrane" evidence="11">
    <location>
        <begin position="88"/>
        <end position="571"/>
    </location>
</feature>
<evidence type="ECO:0000256" key="4">
    <source>
        <dbReference type="ARBA" id="ARBA00022692"/>
    </source>
</evidence>
<evidence type="ECO:0000313" key="14">
    <source>
        <dbReference type="Proteomes" id="UP000054321"/>
    </source>
</evidence>
<evidence type="ECO:0000256" key="5">
    <source>
        <dbReference type="ARBA" id="ARBA00022958"/>
    </source>
</evidence>
<accession>A0A0C3H8Q5</accession>
<dbReference type="PANTHER" id="PTHR30540">
    <property type="entry name" value="OSMOTIC STRESS POTASSIUM TRANSPORTER"/>
    <property type="match status" value="1"/>
</dbReference>
<feature type="compositionally biased region" description="Basic and acidic residues" evidence="9">
    <location>
        <begin position="745"/>
        <end position="755"/>
    </location>
</feature>
<gene>
    <name evidence="13" type="ORF">OIDMADRAFT_105157</name>
</gene>
<dbReference type="NCBIfam" id="TIGR00794">
    <property type="entry name" value="kup"/>
    <property type="match status" value="1"/>
</dbReference>
<feature type="domain" description="K+ potassium transporter C-terminal" evidence="12">
    <location>
        <begin position="594"/>
        <end position="839"/>
    </location>
</feature>
<feature type="transmembrane region" description="Helical" evidence="10">
    <location>
        <begin position="83"/>
        <end position="108"/>
    </location>
</feature>
<evidence type="ECO:0000256" key="3">
    <source>
        <dbReference type="ARBA" id="ARBA00022538"/>
    </source>
</evidence>
<evidence type="ECO:0000256" key="8">
    <source>
        <dbReference type="ARBA" id="ARBA00023136"/>
    </source>
</evidence>
<dbReference type="AlphaFoldDB" id="A0A0C3H8Q5"/>
<feature type="transmembrane region" description="Helical" evidence="10">
    <location>
        <begin position="120"/>
        <end position="141"/>
    </location>
</feature>
<evidence type="ECO:0000256" key="6">
    <source>
        <dbReference type="ARBA" id="ARBA00022989"/>
    </source>
</evidence>
<feature type="transmembrane region" description="Helical" evidence="10">
    <location>
        <begin position="354"/>
        <end position="375"/>
    </location>
</feature>
<dbReference type="OrthoDB" id="504708at2759"/>
<evidence type="ECO:0000259" key="12">
    <source>
        <dbReference type="Pfam" id="PF22776"/>
    </source>
</evidence>
<feature type="transmembrane region" description="Helical" evidence="10">
    <location>
        <begin position="277"/>
        <end position="297"/>
    </location>
</feature>
<proteinExistence type="predicted"/>
<keyword evidence="8 10" id="KW-0472">Membrane</keyword>
<dbReference type="InterPro" id="IPR053952">
    <property type="entry name" value="K_trans_C"/>
</dbReference>
<evidence type="ECO:0000256" key="7">
    <source>
        <dbReference type="ARBA" id="ARBA00023065"/>
    </source>
</evidence>
<dbReference type="Pfam" id="PF22776">
    <property type="entry name" value="K_trans_C"/>
    <property type="match status" value="1"/>
</dbReference>
<dbReference type="GO" id="GO:0016020">
    <property type="term" value="C:membrane"/>
    <property type="evidence" value="ECO:0007669"/>
    <property type="project" value="UniProtKB-SubCell"/>
</dbReference>
<reference evidence="13 14" key="1">
    <citation type="submission" date="2014-04" db="EMBL/GenBank/DDBJ databases">
        <authorList>
            <consortium name="DOE Joint Genome Institute"/>
            <person name="Kuo A."/>
            <person name="Martino E."/>
            <person name="Perotto S."/>
            <person name="Kohler A."/>
            <person name="Nagy L.G."/>
            <person name="Floudas D."/>
            <person name="Copeland A."/>
            <person name="Barry K.W."/>
            <person name="Cichocki N."/>
            <person name="Veneault-Fourrey C."/>
            <person name="LaButti K."/>
            <person name="Lindquist E.A."/>
            <person name="Lipzen A."/>
            <person name="Lundell T."/>
            <person name="Morin E."/>
            <person name="Murat C."/>
            <person name="Sun H."/>
            <person name="Tunlid A."/>
            <person name="Henrissat B."/>
            <person name="Grigoriev I.V."/>
            <person name="Hibbett D.S."/>
            <person name="Martin F."/>
            <person name="Nordberg H.P."/>
            <person name="Cantor M.N."/>
            <person name="Hua S.X."/>
        </authorList>
    </citation>
    <scope>NUCLEOTIDE SEQUENCE [LARGE SCALE GENOMIC DNA]</scope>
    <source>
        <strain evidence="13 14">Zn</strain>
    </source>
</reference>
<dbReference type="InterPro" id="IPR053951">
    <property type="entry name" value="K_trans_N"/>
</dbReference>
<keyword evidence="5" id="KW-0630">Potassium</keyword>
<dbReference type="Pfam" id="PF02705">
    <property type="entry name" value="K_trans"/>
    <property type="match status" value="1"/>
</dbReference>
<sequence length="839" mass="92774">MATIRIADPVKPERPIDERRGRESVGGIYNTRGISIDRRRSKSRLGRFSVDTRSGDGEEGEDEDPGLRQAGDFKEKQVFKGTALLWLTYQSIGAIYGDIGTSPLYVYSSTFSSEPSNEDLIGVLSIIIWTLIIMVTVKYVLVILHADNEGEGGTFSTYSLLSRYANITKRGPQDASMVRIERHLTTDLDTANRQVRSVLESSRFLRGLLKTMGVLAVSMVMSDGVLTPAQSVLGAVQGLNVVKPDISKSTVVGVTCGILILLFLIQPLGTTKLATAFAPIVIIWLGFNGGFGIYNLVKFDHSVLKAFSPSFAFKFLIRRKTDGWKMLGGVLLSFTGVEALFADLGAFSRHAIQLSWLCYTFPCLLLAYTGQAAYISHHPGAYTNAFFNSVPPGMLYPSLIVALLAAIVASQAIITATFQLMSQIMKLSYFPQIKVVHTSKVFHGQLYVPLVNWLLMIGTVLAAAIYNNTTSLGNAYGVCVMFVTFFDTCMVSLAALIVWKVNPIFVFFPWLTIACLDGLYLSSALIKVPDGAWFTLTLSSVLGAIFILWRFGKEKQWQAEAEDRFPTSHLVTASKDGQLRLKPKYGGESLSIVKGLGIFFDKSGETTPAVFSQFLSKLAAIPEVMIFFHLRPIEAPSVSPENRYSVSRLGIPNCYRIVVRHGYTDEVIAPNLAALLCEQVQKYIVTSGAILKHPNSPTTIVQAQDDQDLTQDEHDSSITIVETQDELDQIQNNNGSSTPPSQNEKVPKVREESQHSESTNNSQKDKSIAADLNKLLEAHDRKVLYIIGKEQMRVRSGTSIWRKVLLSIFLWIRENTRTKIASLRVPTERVIEVGFVKDI</sequence>
<feature type="transmembrane region" description="Helical" evidence="10">
    <location>
        <begin position="532"/>
        <end position="549"/>
    </location>
</feature>
<keyword evidence="6 10" id="KW-1133">Transmembrane helix</keyword>
<keyword evidence="4 10" id="KW-0812">Transmembrane</keyword>
<feature type="region of interest" description="Disordered" evidence="9">
    <location>
        <begin position="730"/>
        <end position="766"/>
    </location>
</feature>
<dbReference type="EMBL" id="KN832880">
    <property type="protein sequence ID" value="KIM98761.1"/>
    <property type="molecule type" value="Genomic_DNA"/>
</dbReference>
<feature type="transmembrane region" description="Helical" evidence="10">
    <location>
        <begin position="504"/>
        <end position="526"/>
    </location>
</feature>
<dbReference type="Proteomes" id="UP000054321">
    <property type="component" value="Unassembled WGS sequence"/>
</dbReference>
<feature type="compositionally biased region" description="Basic and acidic residues" evidence="9">
    <location>
        <begin position="8"/>
        <end position="23"/>
    </location>
</feature>
<comment type="subcellular location">
    <subcellularLocation>
        <location evidence="1">Membrane</location>
        <topology evidence="1">Multi-pass membrane protein</topology>
    </subcellularLocation>
</comment>
<feature type="region of interest" description="Disordered" evidence="9">
    <location>
        <begin position="46"/>
        <end position="70"/>
    </location>
</feature>
<feature type="transmembrane region" description="Helical" evidence="10">
    <location>
        <begin position="446"/>
        <end position="466"/>
    </location>
</feature>
<evidence type="ECO:0000256" key="2">
    <source>
        <dbReference type="ARBA" id="ARBA00022448"/>
    </source>
</evidence>
<feature type="transmembrane region" description="Helical" evidence="10">
    <location>
        <begin position="246"/>
        <end position="265"/>
    </location>
</feature>
<keyword evidence="3" id="KW-0633">Potassium transport</keyword>
<protein>
    <recommendedName>
        <fullName evidence="15">Potassium transporter</fullName>
    </recommendedName>
</protein>
<feature type="compositionally biased region" description="Polar residues" evidence="9">
    <location>
        <begin position="730"/>
        <end position="744"/>
    </location>
</feature>
<evidence type="ECO:0000256" key="1">
    <source>
        <dbReference type="ARBA" id="ARBA00004141"/>
    </source>
</evidence>
<dbReference type="PANTHER" id="PTHR30540:SF83">
    <property type="entry name" value="K+ POTASSIUM TRANSPORTER"/>
    <property type="match status" value="1"/>
</dbReference>